<gene>
    <name evidence="4" type="ORF">EPH_0006360</name>
</gene>
<feature type="compositionally biased region" description="Basic and acidic residues" evidence="2">
    <location>
        <begin position="86"/>
        <end position="113"/>
    </location>
</feature>
<dbReference type="InterPro" id="IPR001878">
    <property type="entry name" value="Znf_CCHC"/>
</dbReference>
<name>U6G6E6_9EIME</name>
<keyword evidence="1" id="KW-0863">Zinc-finger</keyword>
<accession>U6G6E6</accession>
<dbReference type="GO" id="GO:0008270">
    <property type="term" value="F:zinc ion binding"/>
    <property type="evidence" value="ECO:0007669"/>
    <property type="project" value="UniProtKB-KW"/>
</dbReference>
<dbReference type="SUPFAM" id="SSF57756">
    <property type="entry name" value="Retrovirus zinc finger-like domains"/>
    <property type="match status" value="1"/>
</dbReference>
<dbReference type="EMBL" id="HG691151">
    <property type="protein sequence ID" value="CDI75826.1"/>
    <property type="molecule type" value="Genomic_DNA"/>
</dbReference>
<evidence type="ECO:0000256" key="2">
    <source>
        <dbReference type="SAM" id="MobiDB-lite"/>
    </source>
</evidence>
<keyword evidence="1" id="KW-0479">Metal-binding</keyword>
<dbReference type="Proteomes" id="UP000018201">
    <property type="component" value="Unassembled WGS sequence"/>
</dbReference>
<organism evidence="4 5">
    <name type="scientific">Eimeria praecox</name>
    <dbReference type="NCBI Taxonomy" id="51316"/>
    <lineage>
        <taxon>Eukaryota</taxon>
        <taxon>Sar</taxon>
        <taxon>Alveolata</taxon>
        <taxon>Apicomplexa</taxon>
        <taxon>Conoidasida</taxon>
        <taxon>Coccidia</taxon>
        <taxon>Eucoccidiorida</taxon>
        <taxon>Eimeriorina</taxon>
        <taxon>Eimeriidae</taxon>
        <taxon>Eimeria</taxon>
    </lineage>
</organism>
<dbReference type="PROSITE" id="PS50158">
    <property type="entry name" value="ZF_CCHC"/>
    <property type="match status" value="1"/>
</dbReference>
<dbReference type="Pfam" id="PF00098">
    <property type="entry name" value="zf-CCHC"/>
    <property type="match status" value="1"/>
</dbReference>
<evidence type="ECO:0000313" key="5">
    <source>
        <dbReference type="Proteomes" id="UP000018201"/>
    </source>
</evidence>
<keyword evidence="1" id="KW-0862">Zinc</keyword>
<dbReference type="InterPro" id="IPR036875">
    <property type="entry name" value="Znf_CCHC_sf"/>
</dbReference>
<dbReference type="GO" id="GO:0003676">
    <property type="term" value="F:nucleic acid binding"/>
    <property type="evidence" value="ECO:0007669"/>
    <property type="project" value="InterPro"/>
</dbReference>
<feature type="region of interest" description="Disordered" evidence="2">
    <location>
        <begin position="53"/>
        <end position="113"/>
    </location>
</feature>
<dbReference type="VEuPathDB" id="ToxoDB:EPH_0006360"/>
<dbReference type="AlphaFoldDB" id="U6G6E6"/>
<reference evidence="4" key="1">
    <citation type="submission" date="2013-10" db="EMBL/GenBank/DDBJ databases">
        <title>Genomic analysis of the causative agents of coccidiosis in chickens.</title>
        <authorList>
            <person name="Reid A.J."/>
            <person name="Blake D."/>
            <person name="Billington K."/>
            <person name="Browne H."/>
            <person name="Dunn M."/>
            <person name="Hung S."/>
            <person name="Kawahara F."/>
            <person name="Miranda-Saavedra D."/>
            <person name="Mourier T."/>
            <person name="Nagra H."/>
            <person name="Otto T.D."/>
            <person name="Rawlings N."/>
            <person name="Sanchez A."/>
            <person name="Sanders M."/>
            <person name="Subramaniam C."/>
            <person name="Tay Y."/>
            <person name="Dear P."/>
            <person name="Doerig C."/>
            <person name="Gruber A."/>
            <person name="Parkinson J."/>
            <person name="Shirley M."/>
            <person name="Wan K.L."/>
            <person name="Berriman M."/>
            <person name="Tomley F."/>
            <person name="Pain A."/>
        </authorList>
    </citation>
    <scope>NUCLEOTIDE SEQUENCE [LARGE SCALE GENOMIC DNA]</scope>
    <source>
        <strain evidence="4">Houghton</strain>
    </source>
</reference>
<sequence length="113" mass="12196">MACYHCKGKGHMAKNCPTGDPTSRKSGETCRNCAATEPNAIPVSPRWTEELIHKEQGAPEDDQGATACRKLSAEQKTVAQAPAGNGEEKRNTDNSRDVKVGQSIEDRQSVTNI</sequence>
<feature type="region of interest" description="Disordered" evidence="2">
    <location>
        <begin position="7"/>
        <end position="29"/>
    </location>
</feature>
<dbReference type="Gene3D" id="4.10.60.10">
    <property type="entry name" value="Zinc finger, CCHC-type"/>
    <property type="match status" value="1"/>
</dbReference>
<feature type="domain" description="CCHC-type" evidence="3">
    <location>
        <begin position="3"/>
        <end position="17"/>
    </location>
</feature>
<evidence type="ECO:0000313" key="4">
    <source>
        <dbReference type="EMBL" id="CDI75826.1"/>
    </source>
</evidence>
<proteinExistence type="predicted"/>
<dbReference type="SMART" id="SM00343">
    <property type="entry name" value="ZnF_C2HC"/>
    <property type="match status" value="1"/>
</dbReference>
<evidence type="ECO:0000259" key="3">
    <source>
        <dbReference type="PROSITE" id="PS50158"/>
    </source>
</evidence>
<keyword evidence="5" id="KW-1185">Reference proteome</keyword>
<evidence type="ECO:0000256" key="1">
    <source>
        <dbReference type="PROSITE-ProRule" id="PRU00047"/>
    </source>
</evidence>
<dbReference type="OrthoDB" id="2391219at2759"/>
<protein>
    <recommendedName>
        <fullName evidence="3">CCHC-type domain-containing protein</fullName>
    </recommendedName>
</protein>
<reference evidence="4" key="2">
    <citation type="submission" date="2013-10" db="EMBL/GenBank/DDBJ databases">
        <authorList>
            <person name="Aslett M."/>
        </authorList>
    </citation>
    <scope>NUCLEOTIDE SEQUENCE [LARGE SCALE GENOMIC DNA]</scope>
    <source>
        <strain evidence="4">Houghton</strain>
    </source>
</reference>